<evidence type="ECO:0000313" key="1">
    <source>
        <dbReference type="EMBL" id="HGT39015.1"/>
    </source>
</evidence>
<dbReference type="EMBL" id="DSVQ01000012">
    <property type="protein sequence ID" value="HGT39015.1"/>
    <property type="molecule type" value="Genomic_DNA"/>
</dbReference>
<name>A0A7C4LKJ9_9PLAN</name>
<proteinExistence type="predicted"/>
<accession>A0A7C4LKJ9</accession>
<dbReference type="SUPFAM" id="SSF52266">
    <property type="entry name" value="SGNH hydrolase"/>
    <property type="match status" value="1"/>
</dbReference>
<dbReference type="AlphaFoldDB" id="A0A7C4LKJ9"/>
<comment type="caution">
    <text evidence="1">The sequence shown here is derived from an EMBL/GenBank/DDBJ whole genome shotgun (WGS) entry which is preliminary data.</text>
</comment>
<gene>
    <name evidence="1" type="ORF">ENS64_07090</name>
</gene>
<sequence>MSAPTSRKPLPFSRKLLLAGLLAVLLLGLLEGGVRCGMAVLRPQVTLSALFDAERRVAEVAADSRRYSMPEVAHPYVGFVVDPTHHPQFNRYGFCQVDGPIVERRPERLIVGITGGSVAVGLCDLGGHVLKRELARAFPGREIVLVCLAQQGFRQPQQVAAWTFFRCLGAEFDVLVNLDGFNDIVLHTVESPSDRMWFAYPRGWDLRLIDTEDPTLNRLLWEGHHLRQTRQAWAARFVPAQRLPLMAWHLAWSVRDRSLANRLAEVMRDVVLHQDQLQQRYGSAGPVERFDSAEARFTAQANWWANCSLRLAEACRAAGTEYLHALQPNQHVPGSKGYTVDEVGLAFATSNSYSDVARDGYPYLVLAGADLRSRGVDFHDLTQIFADNTEVLYADDCCHFNTRGNELLAVALAQRIAARRGGLANP</sequence>
<protein>
    <recommendedName>
        <fullName evidence="2">SGNH/GDSL hydrolase family protein</fullName>
    </recommendedName>
</protein>
<evidence type="ECO:0008006" key="2">
    <source>
        <dbReference type="Google" id="ProtNLM"/>
    </source>
</evidence>
<organism evidence="1">
    <name type="scientific">Schlesneria paludicola</name>
    <dbReference type="NCBI Taxonomy" id="360056"/>
    <lineage>
        <taxon>Bacteria</taxon>
        <taxon>Pseudomonadati</taxon>
        <taxon>Planctomycetota</taxon>
        <taxon>Planctomycetia</taxon>
        <taxon>Planctomycetales</taxon>
        <taxon>Planctomycetaceae</taxon>
        <taxon>Schlesneria</taxon>
    </lineage>
</organism>
<reference evidence="1" key="1">
    <citation type="journal article" date="2020" name="mSystems">
        <title>Genome- and Community-Level Interaction Insights into Carbon Utilization and Element Cycling Functions of Hydrothermarchaeota in Hydrothermal Sediment.</title>
        <authorList>
            <person name="Zhou Z."/>
            <person name="Liu Y."/>
            <person name="Xu W."/>
            <person name="Pan J."/>
            <person name="Luo Z.H."/>
            <person name="Li M."/>
        </authorList>
    </citation>
    <scope>NUCLEOTIDE SEQUENCE [LARGE SCALE GENOMIC DNA]</scope>
    <source>
        <strain evidence="1">SpSt-508</strain>
    </source>
</reference>